<name>A0A499FV01_9DIPT</name>
<evidence type="ECO:0000259" key="4">
    <source>
        <dbReference type="Pfam" id="PF00685"/>
    </source>
</evidence>
<evidence type="ECO:0000313" key="5">
    <source>
        <dbReference type="EnsemblMetazoa" id="AFAF021868-PA"/>
    </source>
</evidence>
<dbReference type="InterPro" id="IPR000863">
    <property type="entry name" value="Sulfotransferase_dom"/>
</dbReference>
<dbReference type="GO" id="GO:0008146">
    <property type="term" value="F:sulfotransferase activity"/>
    <property type="evidence" value="ECO:0007669"/>
    <property type="project" value="InterPro"/>
</dbReference>
<reference evidence="5" key="2">
    <citation type="submission" date="2020-05" db="UniProtKB">
        <authorList>
            <consortium name="EnsemblMetazoa"/>
        </authorList>
    </citation>
    <scope>IDENTIFICATION</scope>
    <source>
        <strain evidence="5">FAR1</strain>
    </source>
</reference>
<dbReference type="Pfam" id="PF00685">
    <property type="entry name" value="Sulfotransfer_1"/>
    <property type="match status" value="1"/>
</dbReference>
<organism evidence="5 6">
    <name type="scientific">Anopheles farauti</name>
    <dbReference type="NCBI Taxonomy" id="69004"/>
    <lineage>
        <taxon>Eukaryota</taxon>
        <taxon>Metazoa</taxon>
        <taxon>Ecdysozoa</taxon>
        <taxon>Arthropoda</taxon>
        <taxon>Hexapoda</taxon>
        <taxon>Insecta</taxon>
        <taxon>Pterygota</taxon>
        <taxon>Neoptera</taxon>
        <taxon>Endopterygota</taxon>
        <taxon>Diptera</taxon>
        <taxon>Nematocera</taxon>
        <taxon>Culicoidea</taxon>
        <taxon>Culicidae</taxon>
        <taxon>Anophelinae</taxon>
        <taxon>Anopheles</taxon>
    </lineage>
</organism>
<keyword evidence="6" id="KW-1185">Reference proteome</keyword>
<evidence type="ECO:0000256" key="2">
    <source>
        <dbReference type="ARBA" id="ARBA00022679"/>
    </source>
</evidence>
<reference evidence="6" key="1">
    <citation type="submission" date="2014-01" db="EMBL/GenBank/DDBJ databases">
        <title>The Genome Sequence of Anopheles farauti FAR1 (V2).</title>
        <authorList>
            <consortium name="The Broad Institute Genomics Platform"/>
            <person name="Neafsey D.E."/>
            <person name="Besansky N."/>
            <person name="Howell P."/>
            <person name="Walton C."/>
            <person name="Young S.K."/>
            <person name="Zeng Q."/>
            <person name="Gargeya S."/>
            <person name="Fitzgerald M."/>
            <person name="Haas B."/>
            <person name="Abouelleil A."/>
            <person name="Allen A.W."/>
            <person name="Alvarado L."/>
            <person name="Arachchi H.M."/>
            <person name="Berlin A.M."/>
            <person name="Chapman S.B."/>
            <person name="Gainer-Dewar J."/>
            <person name="Goldberg J."/>
            <person name="Griggs A."/>
            <person name="Gujja S."/>
            <person name="Hansen M."/>
            <person name="Howarth C."/>
            <person name="Imamovic A."/>
            <person name="Ireland A."/>
            <person name="Larimer J."/>
            <person name="McCowan C."/>
            <person name="Murphy C."/>
            <person name="Pearson M."/>
            <person name="Poon T.W."/>
            <person name="Priest M."/>
            <person name="Roberts A."/>
            <person name="Saif S."/>
            <person name="Shea T."/>
            <person name="Sisk P."/>
            <person name="Sykes S."/>
            <person name="Wortman J."/>
            <person name="Nusbaum C."/>
            <person name="Birren B."/>
        </authorList>
    </citation>
    <scope>NUCLEOTIDE SEQUENCE [LARGE SCALE GENOMIC DNA]</scope>
    <source>
        <strain evidence="6">FAR1</strain>
    </source>
</reference>
<dbReference type="VEuPathDB" id="VectorBase:AFAF021868"/>
<dbReference type="PANTHER" id="PTHR11783">
    <property type="entry name" value="SULFOTRANSFERASE SULT"/>
    <property type="match status" value="1"/>
</dbReference>
<feature type="region of interest" description="Disordered" evidence="3">
    <location>
        <begin position="321"/>
        <end position="353"/>
    </location>
</feature>
<evidence type="ECO:0000313" key="6">
    <source>
        <dbReference type="Proteomes" id="UP000075886"/>
    </source>
</evidence>
<dbReference type="Proteomes" id="UP000075886">
    <property type="component" value="Unassembled WGS sequence"/>
</dbReference>
<comment type="similarity">
    <text evidence="1">Belongs to the sulfotransferase 1 family.</text>
</comment>
<evidence type="ECO:0000256" key="1">
    <source>
        <dbReference type="ARBA" id="ARBA00005771"/>
    </source>
</evidence>
<dbReference type="Gene3D" id="3.40.50.300">
    <property type="entry name" value="P-loop containing nucleotide triphosphate hydrolases"/>
    <property type="match status" value="1"/>
</dbReference>
<sequence length="353" mass="41035">MSSSSFSFTEVIKEPGRKDNLTDVTVQLNDLHDYPLDPSAYPPPAMFVSAKYRPFAQQVRDFEVYPDDTWIITFPRSGTTWTEEMVWLLNHDLDYETAHNIRLNTRSTFLEFGAIANRYPFNTIDVARNGKRPRQIKSHLHLSLLPLQLWTVKPRIIYVARNPKDVAVSYFHHHRAFVNYGGSKEAFYDDLLENRITYCPIVEHALHFWQLKDEPNVLFLTYESMKRDLQGVLETVCHFLNKSYSDIELAELAMHLSFEQMRKNPATNKQETVRNALKQSNREGENFEFMRKGIVDDYRNEMPAEYIARFNQFVSERTAGSDFKYADDEPADGQPSAVVKQPDEPDMLSADSK</sequence>
<dbReference type="SUPFAM" id="SSF52540">
    <property type="entry name" value="P-loop containing nucleoside triphosphate hydrolases"/>
    <property type="match status" value="1"/>
</dbReference>
<feature type="domain" description="Sulfotransferase" evidence="4">
    <location>
        <begin position="66"/>
        <end position="321"/>
    </location>
</feature>
<proteinExistence type="inferred from homology"/>
<dbReference type="EnsemblMetazoa" id="AFAF021868-RA">
    <property type="protein sequence ID" value="AFAF021868-PA"/>
    <property type="gene ID" value="AFAF021868"/>
</dbReference>
<dbReference type="EMBL" id="AXCN02001144">
    <property type="status" value="NOT_ANNOTATED_CDS"/>
    <property type="molecule type" value="Genomic_DNA"/>
</dbReference>
<accession>A0A499FV01</accession>
<protein>
    <recommendedName>
        <fullName evidence="4">Sulfotransferase domain-containing protein</fullName>
    </recommendedName>
</protein>
<dbReference type="InterPro" id="IPR027417">
    <property type="entry name" value="P-loop_NTPase"/>
</dbReference>
<evidence type="ECO:0000256" key="3">
    <source>
        <dbReference type="SAM" id="MobiDB-lite"/>
    </source>
</evidence>
<keyword evidence="2" id="KW-0808">Transferase</keyword>
<dbReference type="AlphaFoldDB" id="A0A499FV01"/>